<keyword evidence="3" id="KW-1185">Reference proteome</keyword>
<protein>
    <recommendedName>
        <fullName evidence="4">Secreted protein</fullName>
    </recommendedName>
</protein>
<reference evidence="2" key="1">
    <citation type="submission" date="2021-01" db="EMBL/GenBank/DDBJ databases">
        <title>Whole genome shotgun sequence of Virgisporangium aliadipatigenens NBRC 105644.</title>
        <authorList>
            <person name="Komaki H."/>
            <person name="Tamura T."/>
        </authorList>
    </citation>
    <scope>NUCLEOTIDE SEQUENCE</scope>
    <source>
        <strain evidence="2">NBRC 105644</strain>
    </source>
</reference>
<proteinExistence type="predicted"/>
<feature type="signal peptide" evidence="1">
    <location>
        <begin position="1"/>
        <end position="25"/>
    </location>
</feature>
<dbReference type="RefSeq" id="WP_203904111.1">
    <property type="nucleotide sequence ID" value="NZ_BOPF01000038.1"/>
</dbReference>
<evidence type="ECO:0000313" key="2">
    <source>
        <dbReference type="EMBL" id="GIJ50683.1"/>
    </source>
</evidence>
<dbReference type="EMBL" id="BOPF01000038">
    <property type="protein sequence ID" value="GIJ50683.1"/>
    <property type="molecule type" value="Genomic_DNA"/>
</dbReference>
<name>A0A8J4DV19_9ACTN</name>
<dbReference type="AlphaFoldDB" id="A0A8J4DV19"/>
<sequence>MKAIRVATVLAVLGAGLAAGTPARAAHHYDGPDLVDTVPAVLHADQPTWLQTHWATDVRVCDFKLTVTNFAVDYPANTGTYASLYEGSVLERNDTDYAAFRVTAEAGPKRLVLRLRAAYRYAPDRKKCTGPVRTTTGTLRVPVVVDAP</sequence>
<feature type="chain" id="PRO_5035150686" description="Secreted protein" evidence="1">
    <location>
        <begin position="26"/>
        <end position="148"/>
    </location>
</feature>
<organism evidence="2 3">
    <name type="scientific">Virgisporangium aliadipatigenens</name>
    <dbReference type="NCBI Taxonomy" id="741659"/>
    <lineage>
        <taxon>Bacteria</taxon>
        <taxon>Bacillati</taxon>
        <taxon>Actinomycetota</taxon>
        <taxon>Actinomycetes</taxon>
        <taxon>Micromonosporales</taxon>
        <taxon>Micromonosporaceae</taxon>
        <taxon>Virgisporangium</taxon>
    </lineage>
</organism>
<dbReference type="Proteomes" id="UP000619260">
    <property type="component" value="Unassembled WGS sequence"/>
</dbReference>
<comment type="caution">
    <text evidence="2">The sequence shown here is derived from an EMBL/GenBank/DDBJ whole genome shotgun (WGS) entry which is preliminary data.</text>
</comment>
<evidence type="ECO:0000313" key="3">
    <source>
        <dbReference type="Proteomes" id="UP000619260"/>
    </source>
</evidence>
<evidence type="ECO:0000256" key="1">
    <source>
        <dbReference type="SAM" id="SignalP"/>
    </source>
</evidence>
<accession>A0A8J4DV19</accession>
<keyword evidence="1" id="KW-0732">Signal</keyword>
<evidence type="ECO:0008006" key="4">
    <source>
        <dbReference type="Google" id="ProtNLM"/>
    </source>
</evidence>
<gene>
    <name evidence="2" type="ORF">Val02_75690</name>
</gene>